<dbReference type="CDD" id="cd06262">
    <property type="entry name" value="metallo-hydrolase-like_MBL-fold"/>
    <property type="match status" value="1"/>
</dbReference>
<dbReference type="InterPro" id="IPR036866">
    <property type="entry name" value="RibonucZ/Hydroxyglut_hydro"/>
</dbReference>
<dbReference type="InterPro" id="IPR051453">
    <property type="entry name" value="MBL_Glyoxalase_II"/>
</dbReference>
<dbReference type="PANTHER" id="PTHR46233">
    <property type="entry name" value="HYDROXYACYLGLUTATHIONE HYDROLASE GLOC"/>
    <property type="match status" value="1"/>
</dbReference>
<feature type="domain" description="Metallo-beta-lactamase" evidence="1">
    <location>
        <begin position="20"/>
        <end position="190"/>
    </location>
</feature>
<dbReference type="AlphaFoldDB" id="A0A6N9H709"/>
<reference evidence="2 3" key="1">
    <citation type="submission" date="2020-01" db="EMBL/GenBank/DDBJ databases">
        <authorList>
            <person name="Deng T."/>
        </authorList>
    </citation>
    <scope>NUCLEOTIDE SEQUENCE [LARGE SCALE GENOMIC DNA]</scope>
    <source>
        <strain evidence="2 3">5221</strain>
    </source>
</reference>
<keyword evidence="2" id="KW-0378">Hydrolase</keyword>
<proteinExistence type="predicted"/>
<dbReference type="SUPFAM" id="SSF56281">
    <property type="entry name" value="Metallo-hydrolase/oxidoreductase"/>
    <property type="match status" value="1"/>
</dbReference>
<dbReference type="GO" id="GO:0016787">
    <property type="term" value="F:hydrolase activity"/>
    <property type="evidence" value="ECO:0007669"/>
    <property type="project" value="UniProtKB-KW"/>
</dbReference>
<evidence type="ECO:0000313" key="2">
    <source>
        <dbReference type="EMBL" id="MYM19749.1"/>
    </source>
</evidence>
<comment type="caution">
    <text evidence="2">The sequence shown here is derived from an EMBL/GenBank/DDBJ whole genome shotgun (WGS) entry which is preliminary data.</text>
</comment>
<dbReference type="RefSeq" id="WP_160953181.1">
    <property type="nucleotide sequence ID" value="NZ_WWEQ01000024.1"/>
</dbReference>
<dbReference type="Gene3D" id="3.60.15.10">
    <property type="entry name" value="Ribonuclease Z/Hydroxyacylglutathione hydrolase-like"/>
    <property type="match status" value="1"/>
</dbReference>
<dbReference type="Pfam" id="PF00753">
    <property type="entry name" value="Lactamase_B"/>
    <property type="match status" value="1"/>
</dbReference>
<dbReference type="SMART" id="SM00849">
    <property type="entry name" value="Lactamase_B"/>
    <property type="match status" value="1"/>
</dbReference>
<keyword evidence="3" id="KW-1185">Reference proteome</keyword>
<evidence type="ECO:0000259" key="1">
    <source>
        <dbReference type="SMART" id="SM00849"/>
    </source>
</evidence>
<organism evidence="2 3">
    <name type="scientific">Brevibacterium rongguiense</name>
    <dbReference type="NCBI Taxonomy" id="2695267"/>
    <lineage>
        <taxon>Bacteria</taxon>
        <taxon>Bacillati</taxon>
        <taxon>Actinomycetota</taxon>
        <taxon>Actinomycetes</taxon>
        <taxon>Micrococcales</taxon>
        <taxon>Brevibacteriaceae</taxon>
        <taxon>Brevibacterium</taxon>
    </lineage>
</organism>
<protein>
    <submittedName>
        <fullName evidence="2">MBL fold metallo-hydrolase</fullName>
    </submittedName>
</protein>
<evidence type="ECO:0000313" key="3">
    <source>
        <dbReference type="Proteomes" id="UP000469215"/>
    </source>
</evidence>
<dbReference type="InterPro" id="IPR001279">
    <property type="entry name" value="Metallo-B-lactamas"/>
</dbReference>
<dbReference type="Proteomes" id="UP000469215">
    <property type="component" value="Unassembled WGS sequence"/>
</dbReference>
<name>A0A6N9H709_9MICO</name>
<dbReference type="EMBL" id="WWEQ01000024">
    <property type="protein sequence ID" value="MYM19749.1"/>
    <property type="molecule type" value="Genomic_DNA"/>
</dbReference>
<sequence>MEQLELADVTIRWISVSDMANNVYLITANASGQQVLIDAADDADAIADLIAAGSGRPLTAVLTTHRHWDHVRALAEVAGEGVTAYAGAADAEAIEAETGAVIDVPVNHAEVLDFDGFSLEAIALRGHTPGSIAFLLRDSSGREVLFSGDSLFPGGPGKTWSEADFASLMDDLGDRVFARLDDAVTVLPGHGEGTTLGAERPHLAQWRERGW</sequence>
<accession>A0A6N9H709</accession>
<gene>
    <name evidence="2" type="ORF">GSY69_07145</name>
</gene>
<dbReference type="PANTHER" id="PTHR46233:SF1">
    <property type="entry name" value="CONSERVED PROTEIN"/>
    <property type="match status" value="1"/>
</dbReference>